<proteinExistence type="predicted"/>
<keyword evidence="2" id="KW-0732">Signal</keyword>
<protein>
    <submittedName>
        <fullName evidence="3">Putative secreted protein</fullName>
    </submittedName>
</protein>
<reference evidence="3" key="1">
    <citation type="submission" date="2018-01" db="EMBL/GenBank/DDBJ databases">
        <title>An insight into the sialome of Amazonian anophelines.</title>
        <authorList>
            <person name="Ribeiro J.M."/>
            <person name="Scarpassa V."/>
            <person name="Calvo E."/>
        </authorList>
    </citation>
    <scope>NUCLEOTIDE SEQUENCE</scope>
    <source>
        <tissue evidence="3">Salivary glands</tissue>
    </source>
</reference>
<sequence length="97" mass="10785">MSNRNAGVCRQLLSPSLSLSLSLFFSRCIRGALLCLCSKNYVKAFFCRKWCSELSHTQQQRRVRARAPRMSTPSASAVSVRSTVEDSVSPRSLSQEG</sequence>
<evidence type="ECO:0000313" key="3">
    <source>
        <dbReference type="EMBL" id="MBW61823.1"/>
    </source>
</evidence>
<evidence type="ECO:0000256" key="2">
    <source>
        <dbReference type="SAM" id="SignalP"/>
    </source>
</evidence>
<name>A0A2M4C919_9DIPT</name>
<dbReference type="EMBL" id="GGFJ01012682">
    <property type="protein sequence ID" value="MBW61823.1"/>
    <property type="molecule type" value="Transcribed_RNA"/>
</dbReference>
<dbReference type="AlphaFoldDB" id="A0A2M4C919"/>
<accession>A0A2M4C919</accession>
<feature type="region of interest" description="Disordered" evidence="1">
    <location>
        <begin position="58"/>
        <end position="97"/>
    </location>
</feature>
<feature type="chain" id="PRO_5014643250" evidence="2">
    <location>
        <begin position="32"/>
        <end position="97"/>
    </location>
</feature>
<evidence type="ECO:0000256" key="1">
    <source>
        <dbReference type="SAM" id="MobiDB-lite"/>
    </source>
</evidence>
<feature type="compositionally biased region" description="Polar residues" evidence="1">
    <location>
        <begin position="71"/>
        <end position="97"/>
    </location>
</feature>
<feature type="signal peptide" evidence="2">
    <location>
        <begin position="1"/>
        <end position="31"/>
    </location>
</feature>
<organism evidence="3">
    <name type="scientific">Anopheles marajoara</name>
    <dbReference type="NCBI Taxonomy" id="58244"/>
    <lineage>
        <taxon>Eukaryota</taxon>
        <taxon>Metazoa</taxon>
        <taxon>Ecdysozoa</taxon>
        <taxon>Arthropoda</taxon>
        <taxon>Hexapoda</taxon>
        <taxon>Insecta</taxon>
        <taxon>Pterygota</taxon>
        <taxon>Neoptera</taxon>
        <taxon>Endopterygota</taxon>
        <taxon>Diptera</taxon>
        <taxon>Nematocera</taxon>
        <taxon>Culicoidea</taxon>
        <taxon>Culicidae</taxon>
        <taxon>Anophelinae</taxon>
        <taxon>Anopheles</taxon>
    </lineage>
</organism>